<dbReference type="SUPFAM" id="SSF52425">
    <property type="entry name" value="Cryptochrome/photolyase, N-terminal domain"/>
    <property type="match status" value="1"/>
</dbReference>
<proteinExistence type="evidence at transcript level"/>
<evidence type="ECO:0000256" key="4">
    <source>
        <dbReference type="ARBA" id="ARBA00014046"/>
    </source>
</evidence>
<dbReference type="SMR" id="M4T971"/>
<keyword evidence="6" id="KW-0227">DNA damage</keyword>
<comment type="similarity">
    <text evidence="2">Belongs to the DNA photolyase class-2 family.</text>
</comment>
<keyword evidence="5" id="KW-0285">Flavoprotein</keyword>
<evidence type="ECO:0000256" key="14">
    <source>
        <dbReference type="SAM" id="MobiDB-lite"/>
    </source>
</evidence>
<gene>
    <name evidence="16" type="primary">PHR2</name>
</gene>
<reference evidence="16" key="1">
    <citation type="submission" date="2012-12" db="EMBL/GenBank/DDBJ databases">
        <title>Molecular cloning and expression analysis of a CPD photolyase gene from Chlamydomonas sp. ICE-L.</title>
        <authorList>
            <person name="Xu J.F."/>
            <person name="Miao J.L."/>
            <person name="Mou S.L."/>
            <person name="Ma L."/>
            <person name="Zheng Z."/>
            <person name="An M.L."/>
            <person name="Li C.J."/>
        </authorList>
    </citation>
    <scope>NUCLEOTIDE SEQUENCE</scope>
</reference>
<dbReference type="InterPro" id="IPR036134">
    <property type="entry name" value="Crypto/Photolyase_FAD-like_sf"/>
</dbReference>
<dbReference type="InterPro" id="IPR052219">
    <property type="entry name" value="Photolyase_Class-2"/>
</dbReference>
<comment type="catalytic activity">
    <reaction evidence="12">
        <text>cyclobutadipyrimidine (in DNA) = 2 pyrimidine residues (in DNA).</text>
        <dbReference type="EC" id="4.1.99.3"/>
    </reaction>
</comment>
<dbReference type="FunFam" id="1.10.579.10:FF:000002">
    <property type="entry name" value="Deoxyribodipyrimidine photolyase"/>
    <property type="match status" value="1"/>
</dbReference>
<evidence type="ECO:0000256" key="5">
    <source>
        <dbReference type="ARBA" id="ARBA00022630"/>
    </source>
</evidence>
<evidence type="ECO:0000256" key="1">
    <source>
        <dbReference type="ARBA" id="ARBA00001974"/>
    </source>
</evidence>
<dbReference type="Gene3D" id="1.25.40.80">
    <property type="match status" value="1"/>
</dbReference>
<dbReference type="InterPro" id="IPR014729">
    <property type="entry name" value="Rossmann-like_a/b/a_fold"/>
</dbReference>
<evidence type="ECO:0000259" key="15">
    <source>
        <dbReference type="PROSITE" id="PS51645"/>
    </source>
</evidence>
<dbReference type="InterPro" id="IPR036155">
    <property type="entry name" value="Crypto/Photolyase_N_sf"/>
</dbReference>
<dbReference type="AlphaFoldDB" id="M4T971"/>
<accession>M4T971</accession>
<dbReference type="BRENDA" id="4.1.99.3">
    <property type="organism ID" value="15975"/>
</dbReference>
<evidence type="ECO:0000256" key="13">
    <source>
        <dbReference type="ARBA" id="ARBA00055119"/>
    </source>
</evidence>
<evidence type="ECO:0000256" key="7">
    <source>
        <dbReference type="ARBA" id="ARBA00022827"/>
    </source>
</evidence>
<feature type="region of interest" description="Disordered" evidence="14">
    <location>
        <begin position="486"/>
        <end position="579"/>
    </location>
</feature>
<dbReference type="GO" id="GO:0003677">
    <property type="term" value="F:DNA binding"/>
    <property type="evidence" value="ECO:0007669"/>
    <property type="project" value="UniProtKB-KW"/>
</dbReference>
<dbReference type="PANTHER" id="PTHR10211:SF0">
    <property type="entry name" value="DEOXYRIBODIPYRIMIDINE PHOTO-LYASE"/>
    <property type="match status" value="1"/>
</dbReference>
<dbReference type="Pfam" id="PF00875">
    <property type="entry name" value="DNA_photolyase"/>
    <property type="match status" value="1"/>
</dbReference>
<keyword evidence="9" id="KW-0234">DNA repair</keyword>
<evidence type="ECO:0000256" key="12">
    <source>
        <dbReference type="ARBA" id="ARBA00033999"/>
    </source>
</evidence>
<dbReference type="NCBIfam" id="TIGR00591">
    <property type="entry name" value="phr2"/>
    <property type="match status" value="1"/>
</dbReference>
<evidence type="ECO:0000256" key="2">
    <source>
        <dbReference type="ARBA" id="ARBA00006409"/>
    </source>
</evidence>
<dbReference type="GO" id="GO:0009650">
    <property type="term" value="P:UV protection"/>
    <property type="evidence" value="ECO:0007669"/>
    <property type="project" value="UniProtKB-ARBA"/>
</dbReference>
<dbReference type="Gene3D" id="3.40.50.620">
    <property type="entry name" value="HUPs"/>
    <property type="match status" value="1"/>
</dbReference>
<dbReference type="GO" id="GO:0003904">
    <property type="term" value="F:deoxyribodipyrimidine photo-lyase activity"/>
    <property type="evidence" value="ECO:0007669"/>
    <property type="project" value="UniProtKB-EC"/>
</dbReference>
<comment type="cofactor">
    <cofactor evidence="1">
        <name>FAD</name>
        <dbReference type="ChEBI" id="CHEBI:57692"/>
    </cofactor>
</comment>
<feature type="domain" description="Photolyase/cryptochrome alpha/beta" evidence="15">
    <location>
        <begin position="45"/>
        <end position="175"/>
    </location>
</feature>
<dbReference type="InterPro" id="IPR008148">
    <property type="entry name" value="DNA_photolyase_2"/>
</dbReference>
<evidence type="ECO:0000256" key="9">
    <source>
        <dbReference type="ARBA" id="ARBA00023204"/>
    </source>
</evidence>
<comment type="function">
    <text evidence="13">Involved in repair of UV radiation-induced DNA damage. Catalyzes the light-dependent monomerization (300-600 nm) of cyclobutylpyrimidine dimers (CPDs), which are formed between adjacent bases on the same DNA strand upon exposure to ultraviolet radiation. Required for plant survival in the presence of UV-B light. Not involved in the repair of (6-4) photoproducts.</text>
</comment>
<keyword evidence="7" id="KW-0274">FAD</keyword>
<dbReference type="Gene3D" id="1.10.579.10">
    <property type="entry name" value="DNA Cyclobutane Dipyrimidine Photolyase, subunit A, domain 3"/>
    <property type="match status" value="1"/>
</dbReference>
<sequence length="579" mass="64305">MPKRTQESSSDYSSDDEPDVKASSSKVLVHPNRVLPLKKGVVGKGPVIYWMSRDQRMKDNWALIYAAEQAAKTGSPVAVCFNLVPAFLGAGARHFGFMLRGLQEIAPRLEAHGVKFFMLRGDPADTLPELVSSTGAALLLTDYSPLRLGRKWRDEVKEKLSIPFFEVDAHNVVPVWVASDKREIGARTLRPKIHKQLPTFMKEFPELPAVAQWSSELPQPDKIDWDELIKEVTTKGAAVPEVTWCIPGADAAEKALADFLSPARLSRYADKRNDPCARALSNLSPYFHYGQIAPQRAALEAAKLKPKFKEAVESFLEEMVVRRELSDNFCEYTPNYDSLECAAEWAKESLRIHTADKREYIYTKAEFEKGKTHDELWNAAQLELVHAGKMHGFMRMYWAKKILEWTNCADDAIEIGIYLNDKFSLDGRDPSGYVGVMWSMCGIHDMGWTERAVFGKIRYMNYAGCKRKFNIPGYVSYVDKIVRDTQAGKNPFSGPPPPDPPPKAKRGGGAKKAAPAAAKPKASATPAWAKPKPTTAAPKVDLAEFDDLFGDDDGGGEVVKSTKKLRGSSPGPATKKPRA</sequence>
<evidence type="ECO:0000256" key="8">
    <source>
        <dbReference type="ARBA" id="ARBA00023125"/>
    </source>
</evidence>
<evidence type="ECO:0000256" key="10">
    <source>
        <dbReference type="ARBA" id="ARBA00023239"/>
    </source>
</evidence>
<evidence type="ECO:0000313" key="16">
    <source>
        <dbReference type="EMBL" id="AGH70335.1"/>
    </source>
</evidence>
<evidence type="ECO:0000256" key="3">
    <source>
        <dbReference type="ARBA" id="ARBA00013149"/>
    </source>
</evidence>
<evidence type="ECO:0000256" key="11">
    <source>
        <dbReference type="ARBA" id="ARBA00031671"/>
    </source>
</evidence>
<dbReference type="EMBL" id="KC344405">
    <property type="protein sequence ID" value="AGH70335.1"/>
    <property type="molecule type" value="mRNA"/>
</dbReference>
<dbReference type="InterPro" id="IPR006050">
    <property type="entry name" value="DNA_photolyase_N"/>
</dbReference>
<dbReference type="PANTHER" id="PTHR10211">
    <property type="entry name" value="DEOXYRIBODIPYRIMIDINE PHOTOLYASE"/>
    <property type="match status" value="1"/>
</dbReference>
<protein>
    <recommendedName>
        <fullName evidence="4">Deoxyribodipyrimidine photo-lyase</fullName>
        <ecNumber evidence="3">4.1.99.3</ecNumber>
    </recommendedName>
    <alternativeName>
        <fullName evidence="11">DNA photolyase</fullName>
    </alternativeName>
</protein>
<dbReference type="PROSITE" id="PS01084">
    <property type="entry name" value="DNA_PHOTOLYASES_2_2"/>
    <property type="match status" value="1"/>
</dbReference>
<dbReference type="FunFam" id="3.40.50.620:FF:000110">
    <property type="entry name" value="Deoxyribodipyrimidine photolyase"/>
    <property type="match status" value="1"/>
</dbReference>
<feature type="compositionally biased region" description="Low complexity" evidence="14">
    <location>
        <begin position="511"/>
        <end position="539"/>
    </location>
</feature>
<feature type="compositionally biased region" description="Acidic residues" evidence="14">
    <location>
        <begin position="543"/>
        <end position="555"/>
    </location>
</feature>
<keyword evidence="10 16" id="KW-0456">Lyase</keyword>
<keyword evidence="8" id="KW-0238">DNA-binding</keyword>
<organism evidence="16">
    <name type="scientific">Chlamydomonas sp. ICE-L</name>
    <dbReference type="NCBI Taxonomy" id="309537"/>
    <lineage>
        <taxon>Eukaryota</taxon>
        <taxon>Viridiplantae</taxon>
        <taxon>Chlorophyta</taxon>
        <taxon>core chlorophytes</taxon>
        <taxon>Chlorophyceae</taxon>
        <taxon>CS clade</taxon>
        <taxon>Chlamydomonadales</taxon>
        <taxon>Chlamydomonadaceae</taxon>
        <taxon>Chlamydomonas</taxon>
    </lineage>
</organism>
<dbReference type="EC" id="4.1.99.3" evidence="3"/>
<evidence type="ECO:0000256" key="6">
    <source>
        <dbReference type="ARBA" id="ARBA00022763"/>
    </source>
</evidence>
<dbReference type="GO" id="GO:0000719">
    <property type="term" value="P:photoreactive repair"/>
    <property type="evidence" value="ECO:0007669"/>
    <property type="project" value="TreeGrafter"/>
</dbReference>
<dbReference type="InterPro" id="IPR032673">
    <property type="entry name" value="DNA_photolyase_2_CS"/>
</dbReference>
<dbReference type="FunFam" id="1.25.40.80:FF:000004">
    <property type="entry name" value="Deoxyribodipyrimidine photolyase"/>
    <property type="match status" value="1"/>
</dbReference>
<dbReference type="PROSITE" id="PS01083">
    <property type="entry name" value="DNA_PHOTOLYASES_2_1"/>
    <property type="match status" value="1"/>
</dbReference>
<dbReference type="SUPFAM" id="SSF48173">
    <property type="entry name" value="Cryptochrome/photolyase FAD-binding domain"/>
    <property type="match status" value="1"/>
</dbReference>
<dbReference type="PROSITE" id="PS51645">
    <property type="entry name" value="PHR_CRY_ALPHA_BETA"/>
    <property type="match status" value="1"/>
</dbReference>
<name>M4T971_9CHLO</name>
<feature type="region of interest" description="Disordered" evidence="14">
    <location>
        <begin position="1"/>
        <end position="25"/>
    </location>
</feature>